<protein>
    <submittedName>
        <fullName evidence="1">Uncharacterized protein</fullName>
    </submittedName>
</protein>
<evidence type="ECO:0000313" key="2">
    <source>
        <dbReference type="Proteomes" id="UP000198752"/>
    </source>
</evidence>
<dbReference type="AlphaFoldDB" id="A0A1I2PQD2"/>
<accession>A0A1I2PQD2</accession>
<dbReference type="Proteomes" id="UP000198752">
    <property type="component" value="Unassembled WGS sequence"/>
</dbReference>
<organism evidence="1 2">
    <name type="scientific">Sporolactobacillus nakayamae</name>
    <dbReference type="NCBI Taxonomy" id="269670"/>
    <lineage>
        <taxon>Bacteria</taxon>
        <taxon>Bacillati</taxon>
        <taxon>Bacillota</taxon>
        <taxon>Bacilli</taxon>
        <taxon>Bacillales</taxon>
        <taxon>Sporolactobacillaceae</taxon>
        <taxon>Sporolactobacillus</taxon>
    </lineage>
</organism>
<dbReference type="RefSeq" id="WP_093670474.1">
    <property type="nucleotide sequence ID" value="NZ_FOOY01000005.1"/>
</dbReference>
<dbReference type="EMBL" id="FOOY01000005">
    <property type="protein sequence ID" value="SFG17309.1"/>
    <property type="molecule type" value="Genomic_DNA"/>
</dbReference>
<proteinExistence type="predicted"/>
<reference evidence="2" key="1">
    <citation type="submission" date="2016-10" db="EMBL/GenBank/DDBJ databases">
        <authorList>
            <person name="Varghese N."/>
            <person name="Submissions S."/>
        </authorList>
    </citation>
    <scope>NUCLEOTIDE SEQUENCE [LARGE SCALE GENOMIC DNA]</scope>
    <source>
        <strain evidence="2">ATCC 700379</strain>
    </source>
</reference>
<gene>
    <name evidence="1" type="ORF">SAMN02982927_00895</name>
</gene>
<name>A0A1I2PQD2_9BACL</name>
<evidence type="ECO:0000313" key="1">
    <source>
        <dbReference type="EMBL" id="SFG17309.1"/>
    </source>
</evidence>
<keyword evidence="2" id="KW-1185">Reference proteome</keyword>
<sequence>MNNQFCTKPNVQMFLLWLFVHLCRNGFRAGNGARVLVTNKNKKDLNDFVEPFQLTVHQLRMAVRFALAQRIVSSFSVAHNGYSSLRLRLILFTVSLQQTCAIRKNQASSHLAIHRLIHFFHVRILNIKSIIHQQLVIQSTVLPVEKE</sequence>